<evidence type="ECO:0000256" key="6">
    <source>
        <dbReference type="SAM" id="MobiDB-lite"/>
    </source>
</evidence>
<feature type="domain" description="Protein kinase" evidence="7">
    <location>
        <begin position="201"/>
        <end position="534"/>
    </location>
</feature>
<protein>
    <submittedName>
        <fullName evidence="8">(apollo) hypothetical protein</fullName>
    </submittedName>
</protein>
<dbReference type="InterPro" id="IPR000719">
    <property type="entry name" value="Prot_kinase_dom"/>
</dbReference>
<dbReference type="GO" id="GO:0005524">
    <property type="term" value="F:ATP binding"/>
    <property type="evidence" value="ECO:0007669"/>
    <property type="project" value="UniProtKB-KW"/>
</dbReference>
<evidence type="ECO:0000256" key="1">
    <source>
        <dbReference type="ARBA" id="ARBA00022527"/>
    </source>
</evidence>
<dbReference type="SMART" id="SM00220">
    <property type="entry name" value="S_TKc"/>
    <property type="match status" value="1"/>
</dbReference>
<evidence type="ECO:0000259" key="7">
    <source>
        <dbReference type="PROSITE" id="PS50011"/>
    </source>
</evidence>
<keyword evidence="4" id="KW-0418">Kinase</keyword>
<dbReference type="PROSITE" id="PS50011">
    <property type="entry name" value="PROTEIN_KINASE_DOM"/>
    <property type="match status" value="1"/>
</dbReference>
<dbReference type="Pfam" id="PF00069">
    <property type="entry name" value="Pkinase"/>
    <property type="match status" value="1"/>
</dbReference>
<feature type="region of interest" description="Disordered" evidence="6">
    <location>
        <begin position="140"/>
        <end position="181"/>
    </location>
</feature>
<dbReference type="OrthoDB" id="5979581at2759"/>
<dbReference type="GO" id="GO:0004674">
    <property type="term" value="F:protein serine/threonine kinase activity"/>
    <property type="evidence" value="ECO:0007669"/>
    <property type="project" value="UniProtKB-KW"/>
</dbReference>
<comment type="caution">
    <text evidence="8">The sequence shown here is derived from an EMBL/GenBank/DDBJ whole genome shotgun (WGS) entry which is preliminary data.</text>
</comment>
<evidence type="ECO:0000256" key="3">
    <source>
        <dbReference type="ARBA" id="ARBA00022741"/>
    </source>
</evidence>
<organism evidence="8 9">
    <name type="scientific">Parnassius apollo</name>
    <name type="common">Apollo butterfly</name>
    <name type="synonym">Papilio apollo</name>
    <dbReference type="NCBI Taxonomy" id="110799"/>
    <lineage>
        <taxon>Eukaryota</taxon>
        <taxon>Metazoa</taxon>
        <taxon>Ecdysozoa</taxon>
        <taxon>Arthropoda</taxon>
        <taxon>Hexapoda</taxon>
        <taxon>Insecta</taxon>
        <taxon>Pterygota</taxon>
        <taxon>Neoptera</taxon>
        <taxon>Endopterygota</taxon>
        <taxon>Lepidoptera</taxon>
        <taxon>Glossata</taxon>
        <taxon>Ditrysia</taxon>
        <taxon>Papilionoidea</taxon>
        <taxon>Papilionidae</taxon>
        <taxon>Parnassiinae</taxon>
        <taxon>Parnassini</taxon>
        <taxon>Parnassius</taxon>
        <taxon>Parnassius</taxon>
    </lineage>
</organism>
<evidence type="ECO:0000313" key="9">
    <source>
        <dbReference type="Proteomes" id="UP000691718"/>
    </source>
</evidence>
<dbReference type="PANTHER" id="PTHR24058">
    <property type="entry name" value="DUAL SPECIFICITY PROTEIN KINASE"/>
    <property type="match status" value="1"/>
</dbReference>
<feature type="compositionally biased region" description="Basic and acidic residues" evidence="6">
    <location>
        <begin position="140"/>
        <end position="156"/>
    </location>
</feature>
<sequence length="537" mass="61511">MQRKRYFSQYQSPNIVIVPTSSPTNQSPSKKIKNDGETVDKNEPVKSKNIISSLLKDQMQQKVQNINSNEIVESLTSCKSDKENEFDSDVMINDQKSKGNINNKLEQNNNSCVIKTTISIEKNMVDNLKQPKIFKVTKEELSKAAKPESSVDRTNTRSENGVNQNTKQNTTDSNLSQGNNHSYEFLNQSKTLKCETDDRIIEYKDTIGPTTTSTTIQTKTDLNYNSCEKIVKDVKIDNNDKRENDCKIKNKHPYNKQECNILINKLFTKFDEIVAQKLKGKMCDNFKENYSEITITHSDYYPLNLQQVLQDPRKKFNIDQIRQLGIQLVAAVVLLRNNNIVHCDIKPSHILFDITITKLKLCGFDEAYYYSYSNNLSANAGTLNYRPPELILGYSNRFSIDVWSTALVMYEMATKSMLFPGTTNNNILFKQMSILGRLPDDMIQWSRFKNEHFNGTAFIKITGSGARNEIRINNFTKRSTTITTSIFNAFSNDLEGMINAASKLVLFSRLIEKMLVLHPKNRLTIEYVYANAFFSTK</sequence>
<keyword evidence="3" id="KW-0547">Nucleotide-binding</keyword>
<gene>
    <name evidence="8" type="ORF">PAPOLLO_LOCUS316</name>
</gene>
<accession>A0A8S3VZX7</accession>
<evidence type="ECO:0000256" key="2">
    <source>
        <dbReference type="ARBA" id="ARBA00022679"/>
    </source>
</evidence>
<reference evidence="8" key="1">
    <citation type="submission" date="2021-04" db="EMBL/GenBank/DDBJ databases">
        <authorList>
            <person name="Tunstrom K."/>
        </authorList>
    </citation>
    <scope>NUCLEOTIDE SEQUENCE</scope>
</reference>
<keyword evidence="9" id="KW-1185">Reference proteome</keyword>
<proteinExistence type="predicted"/>
<dbReference type="EMBL" id="CAJQZP010000008">
    <property type="protein sequence ID" value="CAG4931214.1"/>
    <property type="molecule type" value="Genomic_DNA"/>
</dbReference>
<feature type="compositionally biased region" description="Polar residues" evidence="6">
    <location>
        <begin position="19"/>
        <end position="29"/>
    </location>
</feature>
<evidence type="ECO:0000313" key="8">
    <source>
        <dbReference type="EMBL" id="CAG4931214.1"/>
    </source>
</evidence>
<feature type="compositionally biased region" description="Polar residues" evidence="6">
    <location>
        <begin position="157"/>
        <end position="181"/>
    </location>
</feature>
<evidence type="ECO:0000256" key="4">
    <source>
        <dbReference type="ARBA" id="ARBA00022777"/>
    </source>
</evidence>
<dbReference type="Proteomes" id="UP000691718">
    <property type="component" value="Unassembled WGS sequence"/>
</dbReference>
<dbReference type="PANTHER" id="PTHR24058:SF103">
    <property type="entry name" value="SERINE_THREONINE-PROTEIN KINASE PRP4 HOMOLOG"/>
    <property type="match status" value="1"/>
</dbReference>
<feature type="region of interest" description="Disordered" evidence="6">
    <location>
        <begin position="19"/>
        <end position="43"/>
    </location>
</feature>
<dbReference type="InterPro" id="IPR050494">
    <property type="entry name" value="Ser_Thr_dual-spec_kinase"/>
</dbReference>
<keyword evidence="2" id="KW-0808">Transferase</keyword>
<name>A0A8S3VZX7_PARAO</name>
<feature type="compositionally biased region" description="Basic and acidic residues" evidence="6">
    <location>
        <begin position="32"/>
        <end position="43"/>
    </location>
</feature>
<dbReference type="AlphaFoldDB" id="A0A8S3VZX7"/>
<keyword evidence="1" id="KW-0723">Serine/threonine-protein kinase</keyword>
<evidence type="ECO:0000256" key="5">
    <source>
        <dbReference type="ARBA" id="ARBA00022840"/>
    </source>
</evidence>
<keyword evidence="5" id="KW-0067">ATP-binding</keyword>